<keyword evidence="10" id="KW-1185">Reference proteome</keyword>
<dbReference type="CDD" id="cd06261">
    <property type="entry name" value="TM_PBP2"/>
    <property type="match status" value="1"/>
</dbReference>
<dbReference type="AlphaFoldDB" id="A0A2S6GRS3"/>
<evidence type="ECO:0000259" key="8">
    <source>
        <dbReference type="PROSITE" id="PS50928"/>
    </source>
</evidence>
<evidence type="ECO:0000256" key="4">
    <source>
        <dbReference type="ARBA" id="ARBA00022692"/>
    </source>
</evidence>
<gene>
    <name evidence="9" type="ORF">CLV40_106130</name>
</gene>
<evidence type="ECO:0000256" key="3">
    <source>
        <dbReference type="ARBA" id="ARBA00022475"/>
    </source>
</evidence>
<comment type="subcellular location">
    <subcellularLocation>
        <location evidence="1 7">Cell membrane</location>
        <topology evidence="1 7">Multi-pass membrane protein</topology>
    </subcellularLocation>
</comment>
<dbReference type="InterPro" id="IPR035906">
    <property type="entry name" value="MetI-like_sf"/>
</dbReference>
<feature type="transmembrane region" description="Helical" evidence="7">
    <location>
        <begin position="256"/>
        <end position="277"/>
    </location>
</feature>
<keyword evidence="5 7" id="KW-1133">Transmembrane helix</keyword>
<keyword evidence="6 7" id="KW-0472">Membrane</keyword>
<feature type="transmembrane region" description="Helical" evidence="7">
    <location>
        <begin position="136"/>
        <end position="154"/>
    </location>
</feature>
<comment type="similarity">
    <text evidence="7">Belongs to the binding-protein-dependent transport system permease family.</text>
</comment>
<dbReference type="EMBL" id="PTIX01000006">
    <property type="protein sequence ID" value="PPK67899.1"/>
    <property type="molecule type" value="Genomic_DNA"/>
</dbReference>
<reference evidence="9 10" key="1">
    <citation type="submission" date="2018-02" db="EMBL/GenBank/DDBJ databases">
        <title>Genomic Encyclopedia of Archaeal and Bacterial Type Strains, Phase II (KMG-II): from individual species to whole genera.</title>
        <authorList>
            <person name="Goeker M."/>
        </authorList>
    </citation>
    <scope>NUCLEOTIDE SEQUENCE [LARGE SCALE GENOMIC DNA]</scope>
    <source>
        <strain evidence="9 10">YU 961-1</strain>
    </source>
</reference>
<dbReference type="PANTHER" id="PTHR30151:SF38">
    <property type="entry name" value="ALIPHATIC SULFONATES TRANSPORT PERMEASE PROTEIN SSUC-RELATED"/>
    <property type="match status" value="1"/>
</dbReference>
<evidence type="ECO:0000256" key="6">
    <source>
        <dbReference type="ARBA" id="ARBA00023136"/>
    </source>
</evidence>
<feature type="transmembrane region" description="Helical" evidence="7">
    <location>
        <begin position="160"/>
        <end position="179"/>
    </location>
</feature>
<keyword evidence="3" id="KW-1003">Cell membrane</keyword>
<feature type="domain" description="ABC transmembrane type-1" evidence="8">
    <location>
        <begin position="90"/>
        <end position="274"/>
    </location>
</feature>
<dbReference type="Pfam" id="PF00528">
    <property type="entry name" value="BPD_transp_1"/>
    <property type="match status" value="1"/>
</dbReference>
<evidence type="ECO:0000256" key="2">
    <source>
        <dbReference type="ARBA" id="ARBA00022448"/>
    </source>
</evidence>
<protein>
    <submittedName>
        <fullName evidence="9">Sulfonate transport system permease protein</fullName>
    </submittedName>
</protein>
<organism evidence="9 10">
    <name type="scientific">Actinokineospora auranticolor</name>
    <dbReference type="NCBI Taxonomy" id="155976"/>
    <lineage>
        <taxon>Bacteria</taxon>
        <taxon>Bacillati</taxon>
        <taxon>Actinomycetota</taxon>
        <taxon>Actinomycetes</taxon>
        <taxon>Pseudonocardiales</taxon>
        <taxon>Pseudonocardiaceae</taxon>
        <taxon>Actinokineospora</taxon>
    </lineage>
</organism>
<keyword evidence="2 7" id="KW-0813">Transport</keyword>
<dbReference type="PANTHER" id="PTHR30151">
    <property type="entry name" value="ALKANE SULFONATE ABC TRANSPORTER-RELATED, MEMBRANE SUBUNIT"/>
    <property type="match status" value="1"/>
</dbReference>
<accession>A0A2S6GRS3</accession>
<dbReference type="GO" id="GO:0042918">
    <property type="term" value="P:alkanesulfonate transmembrane transport"/>
    <property type="evidence" value="ECO:0007669"/>
    <property type="project" value="UniProtKB-ARBA"/>
</dbReference>
<dbReference type="PROSITE" id="PS50928">
    <property type="entry name" value="ABC_TM1"/>
    <property type="match status" value="1"/>
</dbReference>
<proteinExistence type="inferred from homology"/>
<dbReference type="Gene3D" id="1.10.3720.10">
    <property type="entry name" value="MetI-like"/>
    <property type="match status" value="1"/>
</dbReference>
<evidence type="ECO:0000313" key="10">
    <source>
        <dbReference type="Proteomes" id="UP000239203"/>
    </source>
</evidence>
<feature type="transmembrane region" description="Helical" evidence="7">
    <location>
        <begin position="103"/>
        <end position="124"/>
    </location>
</feature>
<name>A0A2S6GRS3_9PSEU</name>
<keyword evidence="4 7" id="KW-0812">Transmembrane</keyword>
<dbReference type="Proteomes" id="UP000239203">
    <property type="component" value="Unassembled WGS sequence"/>
</dbReference>
<comment type="caution">
    <text evidence="9">The sequence shown here is derived from an EMBL/GenBank/DDBJ whole genome shotgun (WGS) entry which is preliminary data.</text>
</comment>
<evidence type="ECO:0000256" key="5">
    <source>
        <dbReference type="ARBA" id="ARBA00022989"/>
    </source>
</evidence>
<sequence>MSQLSPPHLTVTGESVSVSTLSAPARVDTTTDLPTGRRRRLPDLRRWISPLAIVALWQIACETGLLPPDKLSSPWTVLRTGVELAGTGELGDAFVVSTTRVGIGFAVGAVIGLGLGVVSGLSRWGEFLVDPPVQMLRTLPFLGLIPLFILWFGIGEEPKIALVALGVAFPLYLNVHSGIRGVDSHLIEATTALGYTRTERLVHVVLPSALPNTLVGLRQSLGVAWLSLIVGEQVNASSGLGYLINNAREFLRTDVIVVGLVVYAALGLATDAIVRLVERRALRWRV</sequence>
<dbReference type="InterPro" id="IPR000515">
    <property type="entry name" value="MetI-like"/>
</dbReference>
<evidence type="ECO:0000256" key="1">
    <source>
        <dbReference type="ARBA" id="ARBA00004651"/>
    </source>
</evidence>
<dbReference type="SUPFAM" id="SSF161098">
    <property type="entry name" value="MetI-like"/>
    <property type="match status" value="1"/>
</dbReference>
<evidence type="ECO:0000256" key="7">
    <source>
        <dbReference type="RuleBase" id="RU363032"/>
    </source>
</evidence>
<dbReference type="GO" id="GO:0005886">
    <property type="term" value="C:plasma membrane"/>
    <property type="evidence" value="ECO:0007669"/>
    <property type="project" value="UniProtKB-SubCell"/>
</dbReference>
<dbReference type="FunFam" id="1.10.3720.10:FF:000003">
    <property type="entry name" value="Aliphatic sulfonate ABC transporter permease"/>
    <property type="match status" value="1"/>
</dbReference>
<evidence type="ECO:0000313" key="9">
    <source>
        <dbReference type="EMBL" id="PPK67899.1"/>
    </source>
</evidence>